<accession>A0AAN6I361</accession>
<evidence type="ECO:0000313" key="3">
    <source>
        <dbReference type="Proteomes" id="UP000738402"/>
    </source>
</evidence>
<sequence length="165" mass="18711">MDRRDSIKRRNTGLFSRTLGTLPKSIMNSNNTAINSKRRKIPLMFVPPSTKSPLFVYNNDIDQRSFLSLGTGSQLISEHRSGVHDDAESVMSSRSLPSTLEYTDEELDSVHQWLEEERERRSMTDPGSPFPNYGSANDTDDLLSQADRLFKDHESGLSSRSTRSR</sequence>
<evidence type="ECO:0000313" key="2">
    <source>
        <dbReference type="EMBL" id="KAG7730463.1"/>
    </source>
</evidence>
<dbReference type="AlphaFoldDB" id="A0AAN6I361"/>
<feature type="compositionally biased region" description="Polar residues" evidence="1">
    <location>
        <begin position="90"/>
        <end position="101"/>
    </location>
</feature>
<dbReference type="EMBL" id="JAHLUH010000001">
    <property type="protein sequence ID" value="KAG7730463.1"/>
    <property type="molecule type" value="Genomic_DNA"/>
</dbReference>
<feature type="compositionally biased region" description="Basic and acidic residues" evidence="1">
    <location>
        <begin position="78"/>
        <end position="87"/>
    </location>
</feature>
<reference evidence="2" key="1">
    <citation type="journal article" date="2021" name="G3 (Bethesda)">
        <title>Genomic diversity, chromosomal rearrangements, and interspecies hybridization in the ogataea polymorpha species complex.</title>
        <authorList>
            <person name="Hanson S.J."/>
            <person name="Cinneide E.O."/>
            <person name="Salzberg L.I."/>
            <person name="Wolfe K.H."/>
            <person name="McGowan J."/>
            <person name="Fitzpatrick D.A."/>
            <person name="Matlin K."/>
        </authorList>
    </citation>
    <scope>NUCLEOTIDE SEQUENCE</scope>
    <source>
        <strain evidence="2">83-405-1</strain>
    </source>
</reference>
<proteinExistence type="predicted"/>
<gene>
    <name evidence="2" type="ORF">KL933_000258</name>
</gene>
<feature type="compositionally biased region" description="Polar residues" evidence="1">
    <location>
        <begin position="156"/>
        <end position="165"/>
    </location>
</feature>
<feature type="region of interest" description="Disordered" evidence="1">
    <location>
        <begin position="78"/>
        <end position="101"/>
    </location>
</feature>
<organism evidence="2 3">
    <name type="scientific">Ogataea haglerorum</name>
    <dbReference type="NCBI Taxonomy" id="1937702"/>
    <lineage>
        <taxon>Eukaryota</taxon>
        <taxon>Fungi</taxon>
        <taxon>Dikarya</taxon>
        <taxon>Ascomycota</taxon>
        <taxon>Saccharomycotina</taxon>
        <taxon>Pichiomycetes</taxon>
        <taxon>Pichiales</taxon>
        <taxon>Pichiaceae</taxon>
        <taxon>Ogataea</taxon>
    </lineage>
</organism>
<comment type="caution">
    <text evidence="2">The sequence shown here is derived from an EMBL/GenBank/DDBJ whole genome shotgun (WGS) entry which is preliminary data.</text>
</comment>
<feature type="region of interest" description="Disordered" evidence="1">
    <location>
        <begin position="116"/>
        <end position="165"/>
    </location>
</feature>
<name>A0AAN6I361_9ASCO</name>
<evidence type="ECO:0000256" key="1">
    <source>
        <dbReference type="SAM" id="MobiDB-lite"/>
    </source>
</evidence>
<dbReference type="Proteomes" id="UP000738402">
    <property type="component" value="Unassembled WGS sequence"/>
</dbReference>
<protein>
    <submittedName>
        <fullName evidence="2">Uncharacterized protein</fullName>
    </submittedName>
</protein>